<dbReference type="NCBIfam" id="TIGR01322">
    <property type="entry name" value="scrB_fam"/>
    <property type="match status" value="2"/>
</dbReference>
<evidence type="ECO:0000256" key="1">
    <source>
        <dbReference type="ARBA" id="ARBA00009902"/>
    </source>
</evidence>
<keyword evidence="4" id="KW-0326">Glycosidase</keyword>
<sequence length="966" mass="110070">MTLQSAMAVLKLYVALLGVLATTLACDLTPSAAETELKLLAETYINVTKPTIDSRYRQHYHVAPPVGWMNDPNGFSYFKENYHLFYQFYPYNTSTLNIHWGHVISKDLVKWTQLPVALAPETEQIFSGSAIEKDGTLVLIYTAHKGKDPDTNETQYLAFSNDGVIFTKYKKNPVISFSPNTAKDFRDPKIWKHGDYWYVVLGSKTVDTKGEVLVYRSADLGYWEFLNVVASSNGDLGYMWECPDFFELSGNYVLLMSPQGMNASGDRYQNQFQTGYIIGSFDYQTGKFVEKYAFQEIDYGHDFYATQTMERNNKRYLIAWMGSWNGEFPERADGWAGSMTIVRELTLNGDRILMKPIDAITELRESAVYNASLAQNQHITGLEKTGELLISFDLAQDISLAIRGVNDVSNNTNVIIGLRWDASAKKVIVDRQGVIRQGEWVPVSSKSLRVFLDASSIEVFCGEGEVVFSSRAYPNGNWQITNLGTQSVDVVAYTLSRSYVVFLSFFAVVHLKTIKQNHAINEIEAYIEEKRAEINPRYRLHYHVAPPVGWMNDPNGFSFYKGEFHLFYQFYPYDSQWGPMHWGHAVSPNLVDWKTLPTALVPEEEMCFSGSAVVKDDEMVLMYTGRRTTEEEPFYNETQYLAFSNDGVEFHKYEGNPVLPYTPNGSPDFRDPKVWQHGDHWYVVIGSKTDDERGRVLLYRSADLINWEFLSVIGESSGDMGYMWECPDFFQLKGKHILLMSPQGLVPQGDRYMNVHQTGYIIGKFSYETFEFVPEVSFQEIDFGHDFYAATTTEKDGKRYIVAWFNMWDVPHPEDVDGWAGAMTIVRELELVGNRIVMKPVETITSLRERQCGMTGELIITGDLSQNIELLIKGSNGGGQVVLRWDPQVRKVVVDREGDIRQVEWLPLGSEQWRIFLDASSLELFCGEGEVVFSTRVYPDGGWQVTNLSPQPLDVIAYALRRSVPE</sequence>
<evidence type="ECO:0000259" key="6">
    <source>
        <dbReference type="Pfam" id="PF00251"/>
    </source>
</evidence>
<dbReference type="InterPro" id="IPR023296">
    <property type="entry name" value="Glyco_hydro_beta-prop_sf"/>
</dbReference>
<dbReference type="InterPro" id="IPR001362">
    <property type="entry name" value="Glyco_hydro_32"/>
</dbReference>
<protein>
    <recommendedName>
        <fullName evidence="2">beta-fructofuranosidase</fullName>
        <ecNumber evidence="2">3.2.1.26</ecNumber>
    </recommendedName>
</protein>
<dbReference type="InterPro" id="IPR013320">
    <property type="entry name" value="ConA-like_dom_sf"/>
</dbReference>
<dbReference type="Proteomes" id="UP000648187">
    <property type="component" value="Unassembled WGS sequence"/>
</dbReference>
<dbReference type="EMBL" id="JACKWZ010000199">
    <property type="protein sequence ID" value="KAF9412149.1"/>
    <property type="molecule type" value="Genomic_DNA"/>
</dbReference>
<dbReference type="GO" id="GO:0005737">
    <property type="term" value="C:cytoplasm"/>
    <property type="evidence" value="ECO:0007669"/>
    <property type="project" value="InterPro"/>
</dbReference>
<dbReference type="GO" id="GO:0004564">
    <property type="term" value="F:beta-fructofuranosidase activity"/>
    <property type="evidence" value="ECO:0007669"/>
    <property type="project" value="UniProtKB-EC"/>
</dbReference>
<dbReference type="InterPro" id="IPR051214">
    <property type="entry name" value="GH32_Enzymes"/>
</dbReference>
<name>A0A835L200_SPOEX</name>
<evidence type="ECO:0000313" key="8">
    <source>
        <dbReference type="EMBL" id="KAF9412149.1"/>
    </source>
</evidence>
<dbReference type="Pfam" id="PF00251">
    <property type="entry name" value="Glyco_hydro_32N"/>
    <property type="match status" value="2"/>
</dbReference>
<feature type="signal peptide" evidence="5">
    <location>
        <begin position="1"/>
        <end position="25"/>
    </location>
</feature>
<dbReference type="GO" id="GO:0005975">
    <property type="term" value="P:carbohydrate metabolic process"/>
    <property type="evidence" value="ECO:0007669"/>
    <property type="project" value="InterPro"/>
</dbReference>
<dbReference type="PANTHER" id="PTHR43101:SF1">
    <property type="entry name" value="BETA-FRUCTOSIDASE"/>
    <property type="match status" value="1"/>
</dbReference>
<evidence type="ECO:0000256" key="2">
    <source>
        <dbReference type="ARBA" id="ARBA00012758"/>
    </source>
</evidence>
<dbReference type="SUPFAM" id="SSF75005">
    <property type="entry name" value="Arabinanase/levansucrase/invertase"/>
    <property type="match status" value="2"/>
</dbReference>
<gene>
    <name evidence="8" type="ORF">HW555_009279</name>
</gene>
<comment type="similarity">
    <text evidence="1">Belongs to the glycosyl hydrolase 32 family.</text>
</comment>
<keyword evidence="3" id="KW-0378">Hydrolase</keyword>
<reference evidence="8" key="1">
    <citation type="submission" date="2020-08" db="EMBL/GenBank/DDBJ databases">
        <title>Spodoptera exigua strain:BAW_Kor-Di-RS1 Genome sequencing and assembly.</title>
        <authorList>
            <person name="Kim J."/>
            <person name="Nam H.Y."/>
            <person name="Kwon M."/>
            <person name="Choi J.H."/>
            <person name="Cho S.R."/>
            <person name="Kim G.-H."/>
        </authorList>
    </citation>
    <scope>NUCLEOTIDE SEQUENCE</scope>
    <source>
        <strain evidence="8">BAW_Kor-Di-RS1</strain>
        <tissue evidence="8">Whole-body</tissue>
    </source>
</reference>
<evidence type="ECO:0000256" key="5">
    <source>
        <dbReference type="SAM" id="SignalP"/>
    </source>
</evidence>
<dbReference type="CDD" id="cd08996">
    <property type="entry name" value="GH32_FFase"/>
    <property type="match status" value="1"/>
</dbReference>
<evidence type="ECO:0000313" key="9">
    <source>
        <dbReference type="Proteomes" id="UP000648187"/>
    </source>
</evidence>
<organism evidence="8 9">
    <name type="scientific">Spodoptera exigua</name>
    <name type="common">Beet armyworm</name>
    <name type="synonym">Noctua fulgens</name>
    <dbReference type="NCBI Taxonomy" id="7107"/>
    <lineage>
        <taxon>Eukaryota</taxon>
        <taxon>Metazoa</taxon>
        <taxon>Ecdysozoa</taxon>
        <taxon>Arthropoda</taxon>
        <taxon>Hexapoda</taxon>
        <taxon>Insecta</taxon>
        <taxon>Pterygota</taxon>
        <taxon>Neoptera</taxon>
        <taxon>Endopterygota</taxon>
        <taxon>Lepidoptera</taxon>
        <taxon>Glossata</taxon>
        <taxon>Ditrysia</taxon>
        <taxon>Noctuoidea</taxon>
        <taxon>Noctuidae</taxon>
        <taxon>Amphipyrinae</taxon>
        <taxon>Spodoptera</taxon>
    </lineage>
</organism>
<accession>A0A835L200</accession>
<feature type="domain" description="Glycosyl hydrolase family 32 C-terminal" evidence="7">
    <location>
        <begin position="857"/>
        <end position="942"/>
    </location>
</feature>
<dbReference type="InterPro" id="IPR018053">
    <property type="entry name" value="Glyco_hydro_32_AS"/>
</dbReference>
<evidence type="ECO:0000256" key="3">
    <source>
        <dbReference type="ARBA" id="ARBA00022801"/>
    </source>
</evidence>
<dbReference type="EC" id="3.2.1.26" evidence="2"/>
<dbReference type="SUPFAM" id="SSF49899">
    <property type="entry name" value="Concanavalin A-like lectins/glucanases"/>
    <property type="match status" value="2"/>
</dbReference>
<keyword evidence="5" id="KW-0732">Signal</keyword>
<evidence type="ECO:0000259" key="7">
    <source>
        <dbReference type="Pfam" id="PF08244"/>
    </source>
</evidence>
<feature type="domain" description="Glycosyl hydrolase family 32 C-terminal" evidence="7">
    <location>
        <begin position="383"/>
        <end position="479"/>
    </location>
</feature>
<feature type="domain" description="Glycosyl hydrolase family 32 N-terminal" evidence="6">
    <location>
        <begin position="61"/>
        <end position="356"/>
    </location>
</feature>
<dbReference type="PROSITE" id="PS00609">
    <property type="entry name" value="GLYCOSYL_HYDROL_F32"/>
    <property type="match status" value="2"/>
</dbReference>
<dbReference type="InterPro" id="IPR013148">
    <property type="entry name" value="Glyco_hydro_32_N"/>
</dbReference>
<dbReference type="InterPro" id="IPR013189">
    <property type="entry name" value="Glyco_hydro_32_C"/>
</dbReference>
<dbReference type="InterPro" id="IPR006232">
    <property type="entry name" value="Suc6P_hydrolase"/>
</dbReference>
<dbReference type="AlphaFoldDB" id="A0A835L200"/>
<evidence type="ECO:0000256" key="4">
    <source>
        <dbReference type="ARBA" id="ARBA00023295"/>
    </source>
</evidence>
<comment type="caution">
    <text evidence="8">The sequence shown here is derived from an EMBL/GenBank/DDBJ whole genome shotgun (WGS) entry which is preliminary data.</text>
</comment>
<feature type="chain" id="PRO_5032903724" description="beta-fructofuranosidase" evidence="5">
    <location>
        <begin position="26"/>
        <end position="966"/>
    </location>
</feature>
<dbReference type="Gene3D" id="2.60.120.560">
    <property type="entry name" value="Exo-inulinase, domain 1"/>
    <property type="match status" value="2"/>
</dbReference>
<keyword evidence="9" id="KW-1185">Reference proteome</keyword>
<dbReference type="Pfam" id="PF08244">
    <property type="entry name" value="Glyco_hydro_32C"/>
    <property type="match status" value="2"/>
</dbReference>
<dbReference type="Gene3D" id="2.115.10.20">
    <property type="entry name" value="Glycosyl hydrolase domain, family 43"/>
    <property type="match status" value="2"/>
</dbReference>
<dbReference type="SMART" id="SM00640">
    <property type="entry name" value="Glyco_32"/>
    <property type="match status" value="2"/>
</dbReference>
<proteinExistence type="inferred from homology"/>
<dbReference type="CDD" id="cd18623">
    <property type="entry name" value="GH32_ScrB-like"/>
    <property type="match status" value="1"/>
</dbReference>
<feature type="domain" description="Glycosyl hydrolase family 32 N-terminal" evidence="6">
    <location>
        <begin position="543"/>
        <end position="840"/>
    </location>
</feature>
<dbReference type="PANTHER" id="PTHR43101">
    <property type="entry name" value="BETA-FRUCTOSIDASE"/>
    <property type="match status" value="1"/>
</dbReference>